<comment type="caution">
    <text evidence="1">The sequence shown here is derived from an EMBL/GenBank/DDBJ whole genome shotgun (WGS) entry which is preliminary data.</text>
</comment>
<dbReference type="RefSeq" id="WP_147903550.1">
    <property type="nucleotide sequence ID" value="NZ_BAAAGC010000017.1"/>
</dbReference>
<dbReference type="EMBL" id="VRLR01000002">
    <property type="protein sequence ID" value="TXK82343.1"/>
    <property type="molecule type" value="Genomic_DNA"/>
</dbReference>
<accession>A0A5C8M1K9</accession>
<dbReference type="Proteomes" id="UP000321814">
    <property type="component" value="Unassembled WGS sequence"/>
</dbReference>
<dbReference type="AlphaFoldDB" id="A0A5C8M1K9"/>
<evidence type="ECO:0000313" key="2">
    <source>
        <dbReference type="Proteomes" id="UP000321814"/>
    </source>
</evidence>
<sequence length="215" mass="24260">MMNILGGVPPRNQIEKLSHYLTQGTDLKTTESKAKDTPSSVVTLSDKALKASASGASAKDIRIPDGFGSTSHRIPPQPSSALEEMVYGRGGQTIDFTTLPPRWPADNKVLDYQTWLSYEKEIDKQTNDRIEIYERAIEAGLSKEEIIEQIKSYNNKLHPRYFHNSSVAERPGDIERELYKTPPKGSFTPDIMVQRQADYETMVYSMTSLVKEMEN</sequence>
<evidence type="ECO:0000313" key="1">
    <source>
        <dbReference type="EMBL" id="TXK82343.1"/>
    </source>
</evidence>
<gene>
    <name evidence="1" type="ORF">FU839_05495</name>
</gene>
<protein>
    <submittedName>
        <fullName evidence="1">Uncharacterized protein</fullName>
    </submittedName>
</protein>
<keyword evidence="2" id="KW-1185">Reference proteome</keyword>
<reference evidence="1 2" key="1">
    <citation type="submission" date="2019-08" db="EMBL/GenBank/DDBJ databases">
        <title>Draft genome analysis of Rheinheimera tangshanensis isolated from the roots of fresh rice plants (Oryza sativa).</title>
        <authorList>
            <person name="Yu Q."/>
            <person name="Qi Y."/>
            <person name="Zhang H."/>
            <person name="Pu J."/>
        </authorList>
    </citation>
    <scope>NUCLEOTIDE SEQUENCE [LARGE SCALE GENOMIC DNA]</scope>
    <source>
        <strain evidence="1 2">JA3-B52</strain>
    </source>
</reference>
<proteinExistence type="predicted"/>
<organism evidence="1 2">
    <name type="scientific">Rheinheimera tangshanensis</name>
    <dbReference type="NCBI Taxonomy" id="400153"/>
    <lineage>
        <taxon>Bacteria</taxon>
        <taxon>Pseudomonadati</taxon>
        <taxon>Pseudomonadota</taxon>
        <taxon>Gammaproteobacteria</taxon>
        <taxon>Chromatiales</taxon>
        <taxon>Chromatiaceae</taxon>
        <taxon>Rheinheimera</taxon>
    </lineage>
</organism>
<name>A0A5C8M1K9_9GAMM</name>